<keyword evidence="2" id="KW-1185">Reference proteome</keyword>
<evidence type="ECO:0000313" key="1">
    <source>
        <dbReference type="EMBL" id="KYO40094.1"/>
    </source>
</evidence>
<accession>A0A151NTK5</accession>
<protein>
    <submittedName>
        <fullName evidence="1">Uncharacterized protein</fullName>
    </submittedName>
</protein>
<comment type="caution">
    <text evidence="1">The sequence shown here is derived from an EMBL/GenBank/DDBJ whole genome shotgun (WGS) entry which is preliminary data.</text>
</comment>
<dbReference type="EMBL" id="AKHW03002087">
    <property type="protein sequence ID" value="KYO40094.1"/>
    <property type="molecule type" value="Genomic_DNA"/>
</dbReference>
<sequence>MVVAHPSCNGEALPVVNDMIQDDGKEAFVIDELLGTFGHAEDGDVVVHGPHAVGEAHEAESGDNLLQVEEADEVVGQDLLDGQAHFPGGCIELA</sequence>
<dbReference type="Proteomes" id="UP000050525">
    <property type="component" value="Unassembled WGS sequence"/>
</dbReference>
<dbReference type="AlphaFoldDB" id="A0A151NTK5"/>
<reference evidence="1 2" key="1">
    <citation type="journal article" date="2012" name="Genome Biol.">
        <title>Sequencing three crocodilian genomes to illuminate the evolution of archosaurs and amniotes.</title>
        <authorList>
            <person name="St John J.A."/>
            <person name="Braun E.L."/>
            <person name="Isberg S.R."/>
            <person name="Miles L.G."/>
            <person name="Chong A.Y."/>
            <person name="Gongora J."/>
            <person name="Dalzell P."/>
            <person name="Moran C."/>
            <person name="Bed'hom B."/>
            <person name="Abzhanov A."/>
            <person name="Burgess S.C."/>
            <person name="Cooksey A.M."/>
            <person name="Castoe T.A."/>
            <person name="Crawford N.G."/>
            <person name="Densmore L.D."/>
            <person name="Drew J.C."/>
            <person name="Edwards S.V."/>
            <person name="Faircloth B.C."/>
            <person name="Fujita M.K."/>
            <person name="Greenwold M.J."/>
            <person name="Hoffmann F.G."/>
            <person name="Howard J.M."/>
            <person name="Iguchi T."/>
            <person name="Janes D.E."/>
            <person name="Khan S.Y."/>
            <person name="Kohno S."/>
            <person name="de Koning A.J."/>
            <person name="Lance S.L."/>
            <person name="McCarthy F.M."/>
            <person name="McCormack J.E."/>
            <person name="Merchant M.E."/>
            <person name="Peterson D.G."/>
            <person name="Pollock D.D."/>
            <person name="Pourmand N."/>
            <person name="Raney B.J."/>
            <person name="Roessler K.A."/>
            <person name="Sanford J.R."/>
            <person name="Sawyer R.H."/>
            <person name="Schmidt C.J."/>
            <person name="Triplett E.W."/>
            <person name="Tuberville T.D."/>
            <person name="Venegas-Anaya M."/>
            <person name="Howard J.T."/>
            <person name="Jarvis E.D."/>
            <person name="Guillette L.J.Jr."/>
            <person name="Glenn T.C."/>
            <person name="Green R.E."/>
            <person name="Ray D.A."/>
        </authorList>
    </citation>
    <scope>NUCLEOTIDE SEQUENCE [LARGE SCALE GENOMIC DNA]</scope>
    <source>
        <strain evidence="1">KSC_2009_1</strain>
    </source>
</reference>
<organism evidence="1 2">
    <name type="scientific">Alligator mississippiensis</name>
    <name type="common">American alligator</name>
    <dbReference type="NCBI Taxonomy" id="8496"/>
    <lineage>
        <taxon>Eukaryota</taxon>
        <taxon>Metazoa</taxon>
        <taxon>Chordata</taxon>
        <taxon>Craniata</taxon>
        <taxon>Vertebrata</taxon>
        <taxon>Euteleostomi</taxon>
        <taxon>Archelosauria</taxon>
        <taxon>Archosauria</taxon>
        <taxon>Crocodylia</taxon>
        <taxon>Alligatoridae</taxon>
        <taxon>Alligatorinae</taxon>
        <taxon>Alligator</taxon>
    </lineage>
</organism>
<proteinExistence type="predicted"/>
<gene>
    <name evidence="1" type="ORF">Y1Q_0020166</name>
</gene>
<evidence type="ECO:0000313" key="2">
    <source>
        <dbReference type="Proteomes" id="UP000050525"/>
    </source>
</evidence>
<name>A0A151NTK5_ALLMI</name>